<dbReference type="InterPro" id="IPR009711">
    <property type="entry name" value="UPF0473"/>
</dbReference>
<keyword evidence="2" id="KW-1185">Reference proteome</keyword>
<proteinExistence type="predicted"/>
<dbReference type="Proteomes" id="UP000798488">
    <property type="component" value="Unassembled WGS sequence"/>
</dbReference>
<gene>
    <name evidence="1" type="ORF">SPSYN_00315</name>
</gene>
<protein>
    <submittedName>
        <fullName evidence="1">Uncharacterized protein</fullName>
    </submittedName>
</protein>
<comment type="caution">
    <text evidence="1">The sequence shown here is derived from an EMBL/GenBank/DDBJ whole genome shotgun (WGS) entry which is preliminary data.</text>
</comment>
<name>A0A9D2WTD7_9FIRM</name>
<evidence type="ECO:0000313" key="2">
    <source>
        <dbReference type="Proteomes" id="UP000798488"/>
    </source>
</evidence>
<accession>A0A9D2WTD7</accession>
<sequence>MIILPDQDEIITIIDEDNNEHDVIIYDILELEGKRYAIVVPLVDEDDEEPEDLDFEDFDDESEGDAFVLKIEQDEYGGDILVEVDDDEWEKIKDACMEVLESNGNEV</sequence>
<organism evidence="1 2">
    <name type="scientific">Sporotomaculum syntrophicum</name>
    <dbReference type="NCBI Taxonomy" id="182264"/>
    <lineage>
        <taxon>Bacteria</taxon>
        <taxon>Bacillati</taxon>
        <taxon>Bacillota</taxon>
        <taxon>Clostridia</taxon>
        <taxon>Eubacteriales</taxon>
        <taxon>Desulfallaceae</taxon>
        <taxon>Sporotomaculum</taxon>
    </lineage>
</organism>
<dbReference type="Pfam" id="PF06949">
    <property type="entry name" value="DUF1292"/>
    <property type="match status" value="1"/>
</dbReference>
<dbReference type="RefSeq" id="WP_243152866.1">
    <property type="nucleotide sequence ID" value="NZ_LSRS01000001.1"/>
</dbReference>
<evidence type="ECO:0000313" key="1">
    <source>
        <dbReference type="EMBL" id="KAF1086596.1"/>
    </source>
</evidence>
<dbReference type="AlphaFoldDB" id="A0A9D2WTD7"/>
<reference evidence="1" key="1">
    <citation type="submission" date="2016-02" db="EMBL/GenBank/DDBJ databases">
        <title>Draft Genome Sequence of Sporotomaculum syntrophicum Strain FB, a Syntrophic Benzoate Degrader.</title>
        <authorList>
            <person name="Nobu M.K."/>
            <person name="Narihiro T."/>
            <person name="Qiu Y.-L."/>
            <person name="Ohashi A."/>
            <person name="Liu W.-T."/>
            <person name="Yuji S."/>
        </authorList>
    </citation>
    <scope>NUCLEOTIDE SEQUENCE</scope>
    <source>
        <strain evidence="1">FB</strain>
    </source>
</reference>
<dbReference type="EMBL" id="LSRS01000001">
    <property type="protein sequence ID" value="KAF1086596.1"/>
    <property type="molecule type" value="Genomic_DNA"/>
</dbReference>